<dbReference type="InterPro" id="IPR006153">
    <property type="entry name" value="Cation/H_exchanger_TM"/>
</dbReference>
<evidence type="ECO:0000256" key="4">
    <source>
        <dbReference type="ARBA" id="ARBA00022692"/>
    </source>
</evidence>
<dbReference type="STRING" id="1423743.FD41_GL000868"/>
<evidence type="ECO:0000256" key="6">
    <source>
        <dbReference type="ARBA" id="ARBA00023053"/>
    </source>
</evidence>
<feature type="transmembrane region" description="Helical" evidence="10">
    <location>
        <begin position="187"/>
        <end position="208"/>
    </location>
</feature>
<dbReference type="PANTHER" id="PTHR10110:SF86">
    <property type="entry name" value="SODIUM_HYDROGEN EXCHANGER 7"/>
    <property type="match status" value="1"/>
</dbReference>
<dbReference type="GO" id="GO:0051453">
    <property type="term" value="P:regulation of intracellular pH"/>
    <property type="evidence" value="ECO:0007669"/>
    <property type="project" value="TreeGrafter"/>
</dbReference>
<keyword evidence="5 10" id="KW-1133">Transmembrane helix</keyword>
<evidence type="ECO:0000256" key="3">
    <source>
        <dbReference type="ARBA" id="ARBA00022475"/>
    </source>
</evidence>
<comment type="caution">
    <text evidence="12">The sequence shown here is derived from an EMBL/GenBank/DDBJ whole genome shotgun (WGS) entry which is preliminary data.</text>
</comment>
<feature type="transmembrane region" description="Helical" evidence="10">
    <location>
        <begin position="228"/>
        <end position="251"/>
    </location>
</feature>
<keyword evidence="8 10" id="KW-0472">Membrane</keyword>
<feature type="transmembrane region" description="Helical" evidence="10">
    <location>
        <begin position="156"/>
        <end position="180"/>
    </location>
</feature>
<evidence type="ECO:0000313" key="13">
    <source>
        <dbReference type="Proteomes" id="UP000019488"/>
    </source>
</evidence>
<evidence type="ECO:0000259" key="11">
    <source>
        <dbReference type="Pfam" id="PF00999"/>
    </source>
</evidence>
<name>X0PG55_9LACO</name>
<proteinExistence type="predicted"/>
<dbReference type="Pfam" id="PF00999">
    <property type="entry name" value="Na_H_Exchanger"/>
    <property type="match status" value="1"/>
</dbReference>
<keyword evidence="3" id="KW-1003">Cell membrane</keyword>
<feature type="transmembrane region" description="Helical" evidence="10">
    <location>
        <begin position="27"/>
        <end position="46"/>
    </location>
</feature>
<feature type="transmembrane region" description="Helical" evidence="10">
    <location>
        <begin position="384"/>
        <end position="407"/>
    </location>
</feature>
<evidence type="ECO:0000256" key="8">
    <source>
        <dbReference type="ARBA" id="ARBA00023136"/>
    </source>
</evidence>
<dbReference type="AlphaFoldDB" id="X0PG55"/>
<evidence type="ECO:0000256" key="2">
    <source>
        <dbReference type="ARBA" id="ARBA00022448"/>
    </source>
</evidence>
<keyword evidence="2" id="KW-0813">Transport</keyword>
<dbReference type="GO" id="GO:0015385">
    <property type="term" value="F:sodium:proton antiporter activity"/>
    <property type="evidence" value="ECO:0007669"/>
    <property type="project" value="InterPro"/>
</dbReference>
<evidence type="ECO:0000256" key="7">
    <source>
        <dbReference type="ARBA" id="ARBA00023065"/>
    </source>
</evidence>
<accession>X0PG55</accession>
<dbReference type="Proteomes" id="UP000019488">
    <property type="component" value="Unassembled WGS sequence"/>
</dbReference>
<reference evidence="12" key="1">
    <citation type="journal article" date="2014" name="Genome Announc.">
        <title>Draft Genome Sequences of Two Lactobacillus Strains, L. farraginis JCM 14108T and L. composti JCM 14202T, Isolated from Compost of Distilled Shochu Residue.</title>
        <authorList>
            <person name="Yuki M."/>
            <person name="Oshima K."/>
            <person name="Suda W."/>
            <person name="Kitahara M."/>
            <person name="Kitamura K."/>
            <person name="Iida T."/>
            <person name="Hattori M."/>
            <person name="Ohkuma M."/>
        </authorList>
    </citation>
    <scope>NUCLEOTIDE SEQUENCE [LARGE SCALE GENOMIC DNA]</scope>
    <source>
        <strain evidence="12">JCM 14108</strain>
    </source>
</reference>
<keyword evidence="9" id="KW-0739">Sodium transport</keyword>
<feature type="transmembrane region" description="Helical" evidence="10">
    <location>
        <begin position="84"/>
        <end position="107"/>
    </location>
</feature>
<gene>
    <name evidence="12" type="ORF">JCM14108_866</name>
</gene>
<feature type="domain" description="Cation/H+ exchanger transmembrane" evidence="11">
    <location>
        <begin position="12"/>
        <end position="406"/>
    </location>
</feature>
<dbReference type="GO" id="GO:0098719">
    <property type="term" value="P:sodium ion import across plasma membrane"/>
    <property type="evidence" value="ECO:0007669"/>
    <property type="project" value="TreeGrafter"/>
</dbReference>
<evidence type="ECO:0000313" key="12">
    <source>
        <dbReference type="EMBL" id="GAF35932.1"/>
    </source>
</evidence>
<keyword evidence="7" id="KW-0406">Ion transport</keyword>
<dbReference type="eggNOG" id="COG0025">
    <property type="taxonomic scope" value="Bacteria"/>
</dbReference>
<evidence type="ECO:0000256" key="5">
    <source>
        <dbReference type="ARBA" id="ARBA00022989"/>
    </source>
</evidence>
<dbReference type="EMBL" id="BAKI01000006">
    <property type="protein sequence ID" value="GAF35932.1"/>
    <property type="molecule type" value="Genomic_DNA"/>
</dbReference>
<dbReference type="Gene3D" id="6.10.140.1330">
    <property type="match status" value="1"/>
</dbReference>
<comment type="subcellular location">
    <subcellularLocation>
        <location evidence="1">Cell membrane</location>
        <topology evidence="1">Multi-pass membrane protein</topology>
    </subcellularLocation>
</comment>
<evidence type="ECO:0000256" key="9">
    <source>
        <dbReference type="ARBA" id="ARBA00023201"/>
    </source>
</evidence>
<keyword evidence="6" id="KW-0915">Sodium</keyword>
<feature type="transmembrane region" description="Helical" evidence="10">
    <location>
        <begin position="313"/>
        <end position="331"/>
    </location>
</feature>
<dbReference type="PANTHER" id="PTHR10110">
    <property type="entry name" value="SODIUM/HYDROGEN EXCHANGER"/>
    <property type="match status" value="1"/>
</dbReference>
<evidence type="ECO:0000256" key="1">
    <source>
        <dbReference type="ARBA" id="ARBA00004651"/>
    </source>
</evidence>
<evidence type="ECO:0000256" key="10">
    <source>
        <dbReference type="SAM" id="Phobius"/>
    </source>
</evidence>
<organism evidence="12 13">
    <name type="scientific">Lentilactobacillus farraginis DSM 18382 = JCM 14108</name>
    <dbReference type="NCBI Taxonomy" id="1423743"/>
    <lineage>
        <taxon>Bacteria</taxon>
        <taxon>Bacillati</taxon>
        <taxon>Bacillota</taxon>
        <taxon>Bacilli</taxon>
        <taxon>Lactobacillales</taxon>
        <taxon>Lactobacillaceae</taxon>
        <taxon>Lentilactobacillus</taxon>
    </lineage>
</organism>
<feature type="transmembrane region" description="Helical" evidence="10">
    <location>
        <begin position="351"/>
        <end position="369"/>
    </location>
</feature>
<protein>
    <submittedName>
        <fullName evidence="12">Na+/H+ antiporter</fullName>
    </submittedName>
</protein>
<keyword evidence="4 10" id="KW-0812">Transmembrane</keyword>
<sequence>MDEVLLLTIILAAVVLANILARYFTRIPLPFFLIFLGFLLAGLPVYQDFHLDPSTFALAVISPMLFNEAQNSSRLWIGRSITNILSLAVGLVLVSVLAVGSGLHLIYNILPLSLAFALLAIVTPTDASAVNSIFEANPIAEEQAGILQHESLFNDAAGIVIFDISLTAFISGTFSVEFAVAMFLWEFLGGLLFGSLIGVIIVSIRLFLIRYNDDTPLTMVLIQLLTPFLVYLLAEKLALSGILAVVAAGLVQGSEREKLRLTSSRMQLITSNVWEIVSGSLSGTVFVLLGLSLPEVINAMHQSPNPNFGIYKLIGLGILVYLVKGLIRFIWSRYLIKRRVKTGREWRDSLVMAFSGANGTITLSLAFSMPNTIAGQPFEFRGPLIFLAAVVILISLIMPTIFVPMLLPSQETNQPRYRWVRRMIQAAISDLAKEKAHPDEAQVVIDSLQQQLVLDATPNFKLRRQLMSESHQVELAAVQKLYDAGKITKDEQFYYGKFLQLNNFSADEKIWKNVLLRIRFSLHIGHLYRDMNRVQNAFLTAPIILEEVYWREQFRATGKISCRSNRPALMPSWPS</sequence>
<dbReference type="GO" id="GO:0005886">
    <property type="term" value="C:plasma membrane"/>
    <property type="evidence" value="ECO:0007669"/>
    <property type="project" value="UniProtKB-SubCell"/>
</dbReference>
<dbReference type="GO" id="GO:0015386">
    <property type="term" value="F:potassium:proton antiporter activity"/>
    <property type="evidence" value="ECO:0007669"/>
    <property type="project" value="TreeGrafter"/>
</dbReference>
<feature type="transmembrane region" description="Helical" evidence="10">
    <location>
        <begin position="272"/>
        <end position="293"/>
    </location>
</feature>
<dbReference type="InterPro" id="IPR018422">
    <property type="entry name" value="Cation/H_exchanger_CPA1"/>
</dbReference>